<comment type="caution">
    <text evidence="2">The sequence shown here is derived from an EMBL/GenBank/DDBJ whole genome shotgun (WGS) entry which is preliminary data.</text>
</comment>
<keyword evidence="3" id="KW-1185">Reference proteome</keyword>
<evidence type="ECO:0000256" key="1">
    <source>
        <dbReference type="SAM" id="MobiDB-lite"/>
    </source>
</evidence>
<feature type="region of interest" description="Disordered" evidence="1">
    <location>
        <begin position="278"/>
        <end position="297"/>
    </location>
</feature>
<dbReference type="Proteomes" id="UP000709295">
    <property type="component" value="Unassembled WGS sequence"/>
</dbReference>
<evidence type="ECO:0000313" key="2">
    <source>
        <dbReference type="EMBL" id="KAG6974716.1"/>
    </source>
</evidence>
<organism evidence="2 3">
    <name type="scientific">Phytophthora aleatoria</name>
    <dbReference type="NCBI Taxonomy" id="2496075"/>
    <lineage>
        <taxon>Eukaryota</taxon>
        <taxon>Sar</taxon>
        <taxon>Stramenopiles</taxon>
        <taxon>Oomycota</taxon>
        <taxon>Peronosporomycetes</taxon>
        <taxon>Peronosporales</taxon>
        <taxon>Peronosporaceae</taxon>
        <taxon>Phytophthora</taxon>
    </lineage>
</organism>
<accession>A0A8J5J554</accession>
<protein>
    <submittedName>
        <fullName evidence="2">Uncharacterized protein</fullName>
    </submittedName>
</protein>
<dbReference type="EMBL" id="JAENGY010000083">
    <property type="protein sequence ID" value="KAG6974716.1"/>
    <property type="molecule type" value="Genomic_DNA"/>
</dbReference>
<gene>
    <name evidence="2" type="ORF">JG688_00002933</name>
</gene>
<evidence type="ECO:0000313" key="3">
    <source>
        <dbReference type="Proteomes" id="UP000709295"/>
    </source>
</evidence>
<dbReference type="AlphaFoldDB" id="A0A8J5J554"/>
<sequence>MHCLNLCIGYGVGLKENVIYRVVTDPVTKAKMKKRVFVTEGGAFPEGFAVIRKLRALNKFFANTVAVQRGHKISGPIDIDVRVESVVKLFQRSIVNYTAYQWYFRTVPDAKKDMEMFICISTAEWELVVEMEAIVQRVAELALVESQAANTLSPTLYILLRVASTRINSYKFSAYQLNSPRDEATTDKTFPRVELLYCDISDLGHRCIARTEHQIAFTLPKPSVQMGMALLLDPRTKRSAKNYLKVPDTPDSHTAKIMDDTMSLLYMEHRELYKRKYGSNEQGHDGASSASSSPSVEILDLTESECCVVRRSPSKQSKQSKAW</sequence>
<reference evidence="2" key="1">
    <citation type="submission" date="2021-01" db="EMBL/GenBank/DDBJ databases">
        <title>Phytophthora aleatoria, a newly-described species from Pinus radiata is distinct from Phytophthora cactorum isolates based on comparative genomics.</title>
        <authorList>
            <person name="Mcdougal R."/>
            <person name="Panda P."/>
            <person name="Williams N."/>
            <person name="Studholme D.J."/>
        </authorList>
    </citation>
    <scope>NUCLEOTIDE SEQUENCE</scope>
    <source>
        <strain evidence="2">NZFS 4037</strain>
    </source>
</reference>
<name>A0A8J5J554_9STRA</name>
<proteinExistence type="predicted"/>